<reference evidence="1" key="2">
    <citation type="submission" date="2015-03" db="EMBL/GenBank/DDBJ databases">
        <authorList>
            <person name="Aguiar E.R.G.R."/>
            <person name="Olmo R.P."/>
            <person name="Paro S."/>
            <person name="Ferreira F.V."/>
            <person name="Faria I.J.S."/>
            <person name="Todjro Y.M.H."/>
            <person name="Lobo F.P."/>
            <person name="Kroon E.G."/>
            <person name="Meignin C."/>
            <person name="Gatherer D."/>
            <person name="Imler J.-L."/>
            <person name="Marques J.T."/>
        </authorList>
    </citation>
    <scope>NUCLEOTIDE SEQUENCE</scope>
    <source>
        <strain evidence="1">Piaui</strain>
    </source>
</reference>
<sequence length="167" mass="19316">FSIALARERIMRRPIVRRNVLYITMSRDNIAFRRPLLKHGTYDDIKKLWGGIAPYTRFAMAPRVVKMDLSLEHFNKLTDEELLLVNRSYIQDCQPNGQLTLLGLYLVRLPCGYITSVDNMFLHQHKCLLKSQGVAHSAMADEMFSNYHACAHCKVKYPQRVQAVLCC</sequence>
<dbReference type="EMBL" id="KR003818">
    <property type="protein sequence ID" value="AKP18635.1"/>
    <property type="molecule type" value="Genomic_RNA"/>
</dbReference>
<reference evidence="1" key="1">
    <citation type="journal article" date="2015" name="Nucleic Acids Res.">
        <title>Sequence-independent characterization of viruses based on the pattern of viral small RNAs produced by the host.</title>
        <authorList>
            <person name="Aguiar E.R."/>
            <person name="Olmo R.P."/>
            <person name="Paro S."/>
            <person name="Ferreira F.V."/>
            <person name="de Faria I.J."/>
            <person name="Todjro Y.M."/>
            <person name="Lobo F.P."/>
            <person name="Kroon E.G."/>
            <person name="Meignin C."/>
            <person name="Gatherer D."/>
            <person name="Imler J.L."/>
            <person name="Marques J.T."/>
        </authorList>
    </citation>
    <scope>NUCLEOTIDE SEQUENCE</scope>
    <source>
        <strain evidence="1">Piaui</strain>
    </source>
</reference>
<evidence type="ECO:0000313" key="1">
    <source>
        <dbReference type="EMBL" id="AKP18635.1"/>
    </source>
</evidence>
<protein>
    <submittedName>
        <fullName evidence="1">Uncharacterized protein</fullName>
    </submittedName>
</protein>
<organism evidence="1">
    <name type="scientific">Lutzomyia reovirus 2</name>
    <dbReference type="NCBI Taxonomy" id="1670670"/>
    <lineage>
        <taxon>Viruses</taxon>
        <taxon>Riboviria</taxon>
        <taxon>Orthornavirae</taxon>
        <taxon>Duplornaviricota</taxon>
        <taxon>Resentoviricetes</taxon>
        <taxon>Reovirales</taxon>
    </lineage>
</organism>
<feature type="non-terminal residue" evidence="1">
    <location>
        <position position="1"/>
    </location>
</feature>
<name>A0A0H4LUT2_9REOV</name>
<accession>A0A0H4LUT2</accession>
<proteinExistence type="predicted"/>